<feature type="compositionally biased region" description="Basic and acidic residues" evidence="1">
    <location>
        <begin position="41"/>
        <end position="71"/>
    </location>
</feature>
<evidence type="ECO:0000313" key="2">
    <source>
        <dbReference type="EMBL" id="KAJ8344386.1"/>
    </source>
</evidence>
<dbReference type="AlphaFoldDB" id="A0A9Q1ESV4"/>
<reference evidence="2" key="1">
    <citation type="journal article" date="2023" name="Science">
        <title>Genome structures resolve the early diversification of teleost fishes.</title>
        <authorList>
            <person name="Parey E."/>
            <person name="Louis A."/>
            <person name="Montfort J."/>
            <person name="Bouchez O."/>
            <person name="Roques C."/>
            <person name="Iampietro C."/>
            <person name="Lluch J."/>
            <person name="Castinel A."/>
            <person name="Donnadieu C."/>
            <person name="Desvignes T."/>
            <person name="Floi Bucao C."/>
            <person name="Jouanno E."/>
            <person name="Wen M."/>
            <person name="Mejri S."/>
            <person name="Dirks R."/>
            <person name="Jansen H."/>
            <person name="Henkel C."/>
            <person name="Chen W.J."/>
            <person name="Zahm M."/>
            <person name="Cabau C."/>
            <person name="Klopp C."/>
            <person name="Thompson A.W."/>
            <person name="Robinson-Rechavi M."/>
            <person name="Braasch I."/>
            <person name="Lecointre G."/>
            <person name="Bobe J."/>
            <person name="Postlethwait J.H."/>
            <person name="Berthelot C."/>
            <person name="Roest Crollius H."/>
            <person name="Guiguen Y."/>
        </authorList>
    </citation>
    <scope>NUCLEOTIDE SEQUENCE</scope>
    <source>
        <strain evidence="2">WJC10195</strain>
    </source>
</reference>
<evidence type="ECO:0000313" key="3">
    <source>
        <dbReference type="Proteomes" id="UP001152622"/>
    </source>
</evidence>
<keyword evidence="3" id="KW-1185">Reference proteome</keyword>
<evidence type="ECO:0000256" key="1">
    <source>
        <dbReference type="SAM" id="MobiDB-lite"/>
    </source>
</evidence>
<accession>A0A9Q1ESV4</accession>
<name>A0A9Q1ESV4_SYNKA</name>
<gene>
    <name evidence="2" type="ORF">SKAU_G00317150</name>
</gene>
<feature type="region of interest" description="Disordered" evidence="1">
    <location>
        <begin position="41"/>
        <end position="121"/>
    </location>
</feature>
<organism evidence="2 3">
    <name type="scientific">Synaphobranchus kaupii</name>
    <name type="common">Kaup's arrowtooth eel</name>
    <dbReference type="NCBI Taxonomy" id="118154"/>
    <lineage>
        <taxon>Eukaryota</taxon>
        <taxon>Metazoa</taxon>
        <taxon>Chordata</taxon>
        <taxon>Craniata</taxon>
        <taxon>Vertebrata</taxon>
        <taxon>Euteleostomi</taxon>
        <taxon>Actinopterygii</taxon>
        <taxon>Neopterygii</taxon>
        <taxon>Teleostei</taxon>
        <taxon>Anguilliformes</taxon>
        <taxon>Synaphobranchidae</taxon>
        <taxon>Synaphobranchus</taxon>
    </lineage>
</organism>
<sequence length="121" mass="13496">MMQQRLGGNLVRIPGYNWSVPARRTHKPQCMALSVRQVKIRAEQKREEQGHTKWKQHRDGGRGAVRHEDRALPPSLQSLARRGTPRSARQAPVGSQEAAERGSTPPTGLHQNPPGRMTGLL</sequence>
<proteinExistence type="predicted"/>
<protein>
    <submittedName>
        <fullName evidence="2">Uncharacterized protein</fullName>
    </submittedName>
</protein>
<dbReference type="EMBL" id="JAINUF010000013">
    <property type="protein sequence ID" value="KAJ8344386.1"/>
    <property type="molecule type" value="Genomic_DNA"/>
</dbReference>
<comment type="caution">
    <text evidence="2">The sequence shown here is derived from an EMBL/GenBank/DDBJ whole genome shotgun (WGS) entry which is preliminary data.</text>
</comment>
<dbReference type="Proteomes" id="UP001152622">
    <property type="component" value="Chromosome 13"/>
</dbReference>